<organism evidence="1 2">
    <name type="scientific">Anisodus tanguticus</name>
    <dbReference type="NCBI Taxonomy" id="243964"/>
    <lineage>
        <taxon>Eukaryota</taxon>
        <taxon>Viridiplantae</taxon>
        <taxon>Streptophyta</taxon>
        <taxon>Embryophyta</taxon>
        <taxon>Tracheophyta</taxon>
        <taxon>Spermatophyta</taxon>
        <taxon>Magnoliopsida</taxon>
        <taxon>eudicotyledons</taxon>
        <taxon>Gunneridae</taxon>
        <taxon>Pentapetalae</taxon>
        <taxon>asterids</taxon>
        <taxon>lamiids</taxon>
        <taxon>Solanales</taxon>
        <taxon>Solanaceae</taxon>
        <taxon>Solanoideae</taxon>
        <taxon>Hyoscyameae</taxon>
        <taxon>Anisodus</taxon>
    </lineage>
</organism>
<dbReference type="AlphaFoldDB" id="A0AAE1SMZ2"/>
<evidence type="ECO:0000313" key="1">
    <source>
        <dbReference type="EMBL" id="KAK4372822.1"/>
    </source>
</evidence>
<keyword evidence="2" id="KW-1185">Reference proteome</keyword>
<proteinExistence type="predicted"/>
<accession>A0AAE1SMZ2</accession>
<dbReference type="EMBL" id="JAVYJV010000004">
    <property type="protein sequence ID" value="KAK4372822.1"/>
    <property type="molecule type" value="Genomic_DNA"/>
</dbReference>
<protein>
    <submittedName>
        <fullName evidence="1">Uncharacterized protein</fullName>
    </submittedName>
</protein>
<sequence length="194" mass="22058">MNHGLRVKEMELETLISSAGATDSSVHVPVGEEIEEGEVFEDFMVFDESDYDILNHVGNEKKDESDEFPADSVGREEFVFDVHINEPQKKDAYSSSSIDEVDEDNTIFGGEFIRKFREEPEDNTEKVFRSKEVETRKDLCHHDMLCFEMLRLPCVDHVQLEVINSTPVCPLYAFHEDSSGLLVLSDCLISSNTS</sequence>
<reference evidence="1" key="1">
    <citation type="submission" date="2023-12" db="EMBL/GenBank/DDBJ databases">
        <title>Genome assembly of Anisodus tanguticus.</title>
        <authorList>
            <person name="Wang Y.-J."/>
        </authorList>
    </citation>
    <scope>NUCLEOTIDE SEQUENCE</scope>
    <source>
        <strain evidence="1">KB-2021</strain>
        <tissue evidence="1">Leaf</tissue>
    </source>
</reference>
<name>A0AAE1SMZ2_9SOLA</name>
<comment type="caution">
    <text evidence="1">The sequence shown here is derived from an EMBL/GenBank/DDBJ whole genome shotgun (WGS) entry which is preliminary data.</text>
</comment>
<dbReference type="Proteomes" id="UP001291623">
    <property type="component" value="Unassembled WGS sequence"/>
</dbReference>
<evidence type="ECO:0000313" key="2">
    <source>
        <dbReference type="Proteomes" id="UP001291623"/>
    </source>
</evidence>
<gene>
    <name evidence="1" type="ORF">RND71_008206</name>
</gene>